<dbReference type="Gene3D" id="2.30.30.30">
    <property type="match status" value="1"/>
</dbReference>
<dbReference type="InterPro" id="IPR008991">
    <property type="entry name" value="Translation_prot_SH3-like_sf"/>
</dbReference>
<reference evidence="6" key="1">
    <citation type="submission" date="2022-07" db="EMBL/GenBank/DDBJ databases">
        <title>Phylogenomic reconstructions and comparative analyses of Kickxellomycotina fungi.</title>
        <authorList>
            <person name="Reynolds N.K."/>
            <person name="Stajich J.E."/>
            <person name="Barry K."/>
            <person name="Grigoriev I.V."/>
            <person name="Crous P."/>
            <person name="Smith M.E."/>
        </authorList>
    </citation>
    <scope>NUCLEOTIDE SEQUENCE</scope>
    <source>
        <strain evidence="6">NBRC 105413</strain>
    </source>
</reference>
<comment type="similarity">
    <text evidence="1 4">Belongs to the universal ribosomal protein uL24 family.</text>
</comment>
<evidence type="ECO:0000259" key="5">
    <source>
        <dbReference type="SMART" id="SM00739"/>
    </source>
</evidence>
<gene>
    <name evidence="6" type="primary">MRPL24</name>
    <name evidence="6" type="ORF">LPJ64_000310</name>
</gene>
<dbReference type="GO" id="GO:1990904">
    <property type="term" value="C:ribonucleoprotein complex"/>
    <property type="evidence" value="ECO:0007669"/>
    <property type="project" value="UniProtKB-KW"/>
</dbReference>
<evidence type="ECO:0000313" key="6">
    <source>
        <dbReference type="EMBL" id="KAJ1648361.1"/>
    </source>
</evidence>
<dbReference type="HAMAP" id="MF_01326_B">
    <property type="entry name" value="Ribosomal_uL24_B"/>
    <property type="match status" value="1"/>
</dbReference>
<evidence type="ECO:0000256" key="3">
    <source>
        <dbReference type="ARBA" id="ARBA00023274"/>
    </source>
</evidence>
<evidence type="ECO:0000313" key="7">
    <source>
        <dbReference type="Proteomes" id="UP001145021"/>
    </source>
</evidence>
<protein>
    <submittedName>
        <fullName evidence="6">39S ribosomal protein L24, mitochondrial</fullName>
    </submittedName>
</protein>
<dbReference type="InterPro" id="IPR057264">
    <property type="entry name" value="Ribosomal_uL24_C"/>
</dbReference>
<dbReference type="SUPFAM" id="SSF50104">
    <property type="entry name" value="Translation proteins SH3-like domain"/>
    <property type="match status" value="1"/>
</dbReference>
<feature type="domain" description="KOW" evidence="5">
    <location>
        <begin position="32"/>
        <end position="59"/>
    </location>
</feature>
<keyword evidence="2 4" id="KW-0689">Ribosomal protein</keyword>
<dbReference type="InterPro" id="IPR014722">
    <property type="entry name" value="Rib_uL2_dom2"/>
</dbReference>
<dbReference type="AlphaFoldDB" id="A0A9W7XSR6"/>
<dbReference type="GO" id="GO:0003735">
    <property type="term" value="F:structural constituent of ribosome"/>
    <property type="evidence" value="ECO:0007669"/>
    <property type="project" value="InterPro"/>
</dbReference>
<dbReference type="EMBL" id="JANBOH010000006">
    <property type="protein sequence ID" value="KAJ1648361.1"/>
    <property type="molecule type" value="Genomic_DNA"/>
</dbReference>
<dbReference type="InterPro" id="IPR041988">
    <property type="entry name" value="Ribosomal_uL24_KOW"/>
</dbReference>
<sequence length="190" mass="21675">MRLHRSILKASSTRAMPREKTLREDLLLKKWKIRRGDKVMVISGKDRGQTGVVSEVSRKTNRVYVRGLNLVFKNVSKNKEAPSGKIQKEMPIHVSNLALVDPTTNQPTKVYIGKFVDPDTGAKQSMRYSVSTGSVIQRSLDLTYQKEWKDGAMDTDPDVVNKITFQSVPGVPPFPEDVMRELQNRYKKHY</sequence>
<evidence type="ECO:0000256" key="2">
    <source>
        <dbReference type="ARBA" id="ARBA00022980"/>
    </source>
</evidence>
<comment type="caution">
    <text evidence="6">The sequence shown here is derived from an EMBL/GenBank/DDBJ whole genome shotgun (WGS) entry which is preliminary data.</text>
</comment>
<dbReference type="GO" id="GO:0005840">
    <property type="term" value="C:ribosome"/>
    <property type="evidence" value="ECO:0007669"/>
    <property type="project" value="UniProtKB-KW"/>
</dbReference>
<accession>A0A9W7XSR6</accession>
<dbReference type="InterPro" id="IPR005825">
    <property type="entry name" value="Ribosomal_uL24_CS"/>
</dbReference>
<keyword evidence="3 4" id="KW-0687">Ribonucleoprotein</keyword>
<dbReference type="InterPro" id="IPR005824">
    <property type="entry name" value="KOW"/>
</dbReference>
<evidence type="ECO:0000256" key="4">
    <source>
        <dbReference type="RuleBase" id="RU003477"/>
    </source>
</evidence>
<dbReference type="PROSITE" id="PS01108">
    <property type="entry name" value="RIBOSOMAL_L24"/>
    <property type="match status" value="1"/>
</dbReference>
<dbReference type="PANTHER" id="PTHR12903">
    <property type="entry name" value="MITOCHONDRIAL RIBOSOMAL PROTEIN L24"/>
    <property type="match status" value="1"/>
</dbReference>
<dbReference type="SMART" id="SM00739">
    <property type="entry name" value="KOW"/>
    <property type="match status" value="1"/>
</dbReference>
<dbReference type="GO" id="GO:0003723">
    <property type="term" value="F:RNA binding"/>
    <property type="evidence" value="ECO:0007669"/>
    <property type="project" value="InterPro"/>
</dbReference>
<dbReference type="InterPro" id="IPR003256">
    <property type="entry name" value="Ribosomal_uL24"/>
</dbReference>
<proteinExistence type="inferred from homology"/>
<name>A0A9W7XSR6_9FUNG</name>
<dbReference type="GO" id="GO:0006412">
    <property type="term" value="P:translation"/>
    <property type="evidence" value="ECO:0007669"/>
    <property type="project" value="InterPro"/>
</dbReference>
<dbReference type="Pfam" id="PF17136">
    <property type="entry name" value="ribosomal_L24"/>
    <property type="match status" value="1"/>
</dbReference>
<dbReference type="Pfam" id="PF00467">
    <property type="entry name" value="KOW"/>
    <property type="match status" value="1"/>
</dbReference>
<organism evidence="6 7">
    <name type="scientific">Coemansia asiatica</name>
    <dbReference type="NCBI Taxonomy" id="1052880"/>
    <lineage>
        <taxon>Eukaryota</taxon>
        <taxon>Fungi</taxon>
        <taxon>Fungi incertae sedis</taxon>
        <taxon>Zoopagomycota</taxon>
        <taxon>Kickxellomycotina</taxon>
        <taxon>Kickxellomycetes</taxon>
        <taxon>Kickxellales</taxon>
        <taxon>Kickxellaceae</taxon>
        <taxon>Coemansia</taxon>
    </lineage>
</organism>
<keyword evidence="7" id="KW-1185">Reference proteome</keyword>
<dbReference type="NCBIfam" id="TIGR01079">
    <property type="entry name" value="rplX_bact"/>
    <property type="match status" value="1"/>
</dbReference>
<dbReference type="CDD" id="cd06089">
    <property type="entry name" value="KOW_RPL26"/>
    <property type="match status" value="1"/>
</dbReference>
<evidence type="ECO:0000256" key="1">
    <source>
        <dbReference type="ARBA" id="ARBA00010618"/>
    </source>
</evidence>
<dbReference type="Proteomes" id="UP001145021">
    <property type="component" value="Unassembled WGS sequence"/>
</dbReference>